<reference evidence="1" key="1">
    <citation type="journal article" date="2020" name="Stud. Mycol.">
        <title>101 Dothideomycetes genomes: a test case for predicting lifestyles and emergence of pathogens.</title>
        <authorList>
            <person name="Haridas S."/>
            <person name="Albert R."/>
            <person name="Binder M."/>
            <person name="Bloem J."/>
            <person name="Labutti K."/>
            <person name="Salamov A."/>
            <person name="Andreopoulos B."/>
            <person name="Baker S."/>
            <person name="Barry K."/>
            <person name="Bills G."/>
            <person name="Bluhm B."/>
            <person name="Cannon C."/>
            <person name="Castanera R."/>
            <person name="Culley D."/>
            <person name="Daum C."/>
            <person name="Ezra D."/>
            <person name="Gonzalez J."/>
            <person name="Henrissat B."/>
            <person name="Kuo A."/>
            <person name="Liang C."/>
            <person name="Lipzen A."/>
            <person name="Lutzoni F."/>
            <person name="Magnuson J."/>
            <person name="Mondo S."/>
            <person name="Nolan M."/>
            <person name="Ohm R."/>
            <person name="Pangilinan J."/>
            <person name="Park H.-J."/>
            <person name="Ramirez L."/>
            <person name="Alfaro M."/>
            <person name="Sun H."/>
            <person name="Tritt A."/>
            <person name="Yoshinaga Y."/>
            <person name="Zwiers L.-H."/>
            <person name="Turgeon B."/>
            <person name="Goodwin S."/>
            <person name="Spatafora J."/>
            <person name="Crous P."/>
            <person name="Grigoriev I."/>
        </authorList>
    </citation>
    <scope>NUCLEOTIDE SEQUENCE</scope>
    <source>
        <strain evidence="1">ATCC 16933</strain>
    </source>
</reference>
<dbReference type="Proteomes" id="UP000799766">
    <property type="component" value="Unassembled WGS sequence"/>
</dbReference>
<accession>A0A6A6NT54</accession>
<evidence type="ECO:0000313" key="1">
    <source>
        <dbReference type="EMBL" id="KAF2454955.1"/>
    </source>
</evidence>
<gene>
    <name evidence="1" type="ORF">BDY21DRAFT_365953</name>
</gene>
<organism evidence="1 2">
    <name type="scientific">Lineolata rhizophorae</name>
    <dbReference type="NCBI Taxonomy" id="578093"/>
    <lineage>
        <taxon>Eukaryota</taxon>
        <taxon>Fungi</taxon>
        <taxon>Dikarya</taxon>
        <taxon>Ascomycota</taxon>
        <taxon>Pezizomycotina</taxon>
        <taxon>Dothideomycetes</taxon>
        <taxon>Dothideomycetes incertae sedis</taxon>
        <taxon>Lineolatales</taxon>
        <taxon>Lineolataceae</taxon>
        <taxon>Lineolata</taxon>
    </lineage>
</organism>
<evidence type="ECO:0000313" key="2">
    <source>
        <dbReference type="Proteomes" id="UP000799766"/>
    </source>
</evidence>
<sequence>MDPVEAANLSAGWVSCVATIVGLSAVYKAVKRTEAPRGPIPVACLADSFCGHEIVYLTPTPTRYPDKGLANPLFGVMHLTETRAPEKSKGAFADAPATTTVTTSSTFKPGQLQRIKTKTLFGDDESEIGLSSLRTNSSLQTIVRWDTLPWHPHILLAGSQAVPSNSPAFRSCIAISRATLLTMLAVSSMRLMQRLRGPSGLRYVYRGYIGIFTVDWPLGGNATVQFNLLDTRTSQKDVYPRGFYRSVRHAINMMCGCIDDGKAFRVHVSGRRKKGTYRMDYLVKGLNGCVAARDLYDMMGGDVYAVDLLSLVLITESTDVDSGSMTLQLPALGEESSAATTVHIGPSVINILAELMDKIPWTQLAWPMHRGLKDVIVAYGKPMWRAYRRALANTLRRTVIGREEQLIKQGWDQRFVYETLADLVADAALREGGSLTRAVTSVALLLWENCDTNDPRLHETQFWRNHVGPKAEEVDPDVMLDVDTVVALSKLYTVHASYEFDYGVHYDFPTQLLLY</sequence>
<dbReference type="AlphaFoldDB" id="A0A6A6NT54"/>
<keyword evidence="2" id="KW-1185">Reference proteome</keyword>
<name>A0A6A6NT54_9PEZI</name>
<proteinExistence type="predicted"/>
<protein>
    <submittedName>
        <fullName evidence="1">Uncharacterized protein</fullName>
    </submittedName>
</protein>
<dbReference type="EMBL" id="MU001689">
    <property type="protein sequence ID" value="KAF2454955.1"/>
    <property type="molecule type" value="Genomic_DNA"/>
</dbReference>
<dbReference type="OrthoDB" id="5414271at2759"/>